<dbReference type="SUPFAM" id="SSF54184">
    <property type="entry name" value="Penicillin-binding protein 2x (pbp-2x), c-terminal domain"/>
    <property type="match status" value="1"/>
</dbReference>
<dbReference type="Gene3D" id="3.40.710.10">
    <property type="entry name" value="DD-peptidase/beta-lactamase superfamily"/>
    <property type="match status" value="1"/>
</dbReference>
<evidence type="ECO:0000256" key="1">
    <source>
        <dbReference type="ARBA" id="ARBA00004370"/>
    </source>
</evidence>
<dbReference type="SUPFAM" id="SSF56519">
    <property type="entry name" value="Penicillin binding protein dimerisation domain"/>
    <property type="match status" value="1"/>
</dbReference>
<feature type="domain" description="PASTA" evidence="5">
    <location>
        <begin position="668"/>
        <end position="733"/>
    </location>
</feature>
<dbReference type="InterPro" id="IPR005543">
    <property type="entry name" value="PASTA_dom"/>
</dbReference>
<dbReference type="Proteomes" id="UP001337580">
    <property type="component" value="Chromosome"/>
</dbReference>
<dbReference type="SUPFAM" id="SSF56601">
    <property type="entry name" value="beta-lactamase/transpeptidase-like"/>
    <property type="match status" value="1"/>
</dbReference>
<comment type="subcellular location">
    <subcellularLocation>
        <location evidence="1">Membrane</location>
    </subcellularLocation>
</comment>
<feature type="transmembrane region" description="Helical" evidence="4">
    <location>
        <begin position="573"/>
        <end position="596"/>
    </location>
</feature>
<dbReference type="InterPro" id="IPR036138">
    <property type="entry name" value="PBP_dimer_sf"/>
</dbReference>
<keyword evidence="3 4" id="KW-0472">Membrane</keyword>
<dbReference type="GO" id="GO:0008658">
    <property type="term" value="F:penicillin binding"/>
    <property type="evidence" value="ECO:0007669"/>
    <property type="project" value="InterPro"/>
</dbReference>
<dbReference type="GO" id="GO:0005886">
    <property type="term" value="C:plasma membrane"/>
    <property type="evidence" value="ECO:0007669"/>
    <property type="project" value="TreeGrafter"/>
</dbReference>
<name>A0AA48KYW8_9FIRM</name>
<keyword evidence="4" id="KW-0812">Transmembrane</keyword>
<accession>A0AA48KYW8</accession>
<gene>
    <name evidence="6" type="ORF">CfP315_0907</name>
</gene>
<dbReference type="PROSITE" id="PS51178">
    <property type="entry name" value="PASTA"/>
    <property type="match status" value="1"/>
</dbReference>
<dbReference type="EMBL" id="AP027924">
    <property type="protein sequence ID" value="BED92292.1"/>
    <property type="molecule type" value="Genomic_DNA"/>
</dbReference>
<evidence type="ECO:0000256" key="3">
    <source>
        <dbReference type="ARBA" id="ARBA00023136"/>
    </source>
</evidence>
<dbReference type="GO" id="GO:0071555">
    <property type="term" value="P:cell wall organization"/>
    <property type="evidence" value="ECO:0007669"/>
    <property type="project" value="TreeGrafter"/>
</dbReference>
<evidence type="ECO:0000256" key="4">
    <source>
        <dbReference type="SAM" id="Phobius"/>
    </source>
</evidence>
<proteinExistence type="inferred from homology"/>
<dbReference type="AlphaFoldDB" id="A0AA48KYW8"/>
<dbReference type="CDD" id="cd06576">
    <property type="entry name" value="PASTA_Pbp2x-like_1"/>
    <property type="match status" value="1"/>
</dbReference>
<evidence type="ECO:0000313" key="6">
    <source>
        <dbReference type="EMBL" id="BED92292.1"/>
    </source>
</evidence>
<dbReference type="InterPro" id="IPR012338">
    <property type="entry name" value="Beta-lactam/transpept-like"/>
</dbReference>
<dbReference type="InterPro" id="IPR050515">
    <property type="entry name" value="Beta-lactam/transpept"/>
</dbReference>
<dbReference type="PANTHER" id="PTHR30627:SF1">
    <property type="entry name" value="PEPTIDOGLYCAN D,D-TRANSPEPTIDASE FTSI"/>
    <property type="match status" value="1"/>
</dbReference>
<dbReference type="KEGG" id="ips:CfP315_0907"/>
<protein>
    <submittedName>
        <fullName evidence="6">Stage V sporulation protein D</fullName>
    </submittedName>
</protein>
<dbReference type="PANTHER" id="PTHR30627">
    <property type="entry name" value="PEPTIDOGLYCAN D,D-TRANSPEPTIDASE"/>
    <property type="match status" value="1"/>
</dbReference>
<dbReference type="InterPro" id="IPR001460">
    <property type="entry name" value="PCN-bd_Tpept"/>
</dbReference>
<dbReference type="Gene3D" id="3.90.1310.10">
    <property type="entry name" value="Penicillin-binding protein 2a (Domain 2)"/>
    <property type="match status" value="1"/>
</dbReference>
<dbReference type="Pfam" id="PF03717">
    <property type="entry name" value="PBP_dimer"/>
    <property type="match status" value="1"/>
</dbReference>
<comment type="similarity">
    <text evidence="2">Belongs to the transpeptidase family.</text>
</comment>
<dbReference type="Pfam" id="PF00905">
    <property type="entry name" value="Transpeptidase"/>
    <property type="match status" value="1"/>
</dbReference>
<keyword evidence="4" id="KW-1133">Transmembrane helix</keyword>
<evidence type="ECO:0000256" key="2">
    <source>
        <dbReference type="ARBA" id="ARBA00007171"/>
    </source>
</evidence>
<sequence>MAIGSIKDMRRRLFFTFSIFFVSCFLILSAKLISLQVIQSHFLERMALEQQLADTKLKAKRGTIYDRNFNPLAKSATVWNVVLEPNSINNENRDLICSGLSEILDIDVEKIRKLSLKKTFYNIVKKKIDCDVRNKIIEFKNKNKITNGIRLIEDNKRYYPFGSFASVTLGFVGSDGQGLAGLEAYYEKYLKGEDGRLVSAKNAIGTEMPYEYEQMIPSQEGYNLRLTIDSNVQRIVEKCLHEGIKINKVLNRGVVIVMDVKDGEILALAVKEDFDPNHPFEVFSESDKILIENAPENEKIKLKNEILSKQWRNKAISDTYYPGSVFKMIMAAIGFQLRLIDENSSFNCGGGIRISERSQYIRCHKRLGHGPQNFVKALCNSCNPAFISLGQKIGTEKFFEFYENFGFHERTGIDLPGEAGDIFFSTSGKMRPIDLAVASIGQNFSITAIQMICAACAIANGGNLVKPHLVKEIVDKNGNIIKSFDKTPKRNVISGEVASRILKMLELNAISGGAKNAYVPGFRIAGKTGTSEKIGLSTPGHKDYISSFCGFAPADDPKIAIIIILDTPRGSSYYGGLIVAPIFASIASYILPYLGIEKKYSEEEMKRYITSVPDFLTKKTYIARELAINSGLEPIILGKGENIISQMPSAGELISRGSTIILHTENSDSEKVRVPNFVGLSIKETKQLAKKMKFNIKIIGCYDEKLFPVASSQSVKPGEFLIIGSVIDVKFVSKESVGD</sequence>
<dbReference type="InterPro" id="IPR005311">
    <property type="entry name" value="PBP_dimer"/>
</dbReference>
<evidence type="ECO:0000259" key="5">
    <source>
        <dbReference type="PROSITE" id="PS51178"/>
    </source>
</evidence>
<dbReference type="SMART" id="SM00740">
    <property type="entry name" value="PASTA"/>
    <property type="match status" value="2"/>
</dbReference>
<organism evidence="6">
    <name type="scientific">Candidatus Improbicoccus pseudotrichonymphae</name>
    <dbReference type="NCBI Taxonomy" id="3033792"/>
    <lineage>
        <taxon>Bacteria</taxon>
        <taxon>Bacillati</taxon>
        <taxon>Bacillota</taxon>
        <taxon>Clostridia</taxon>
        <taxon>Candidatus Improbicoccus</taxon>
    </lineage>
</organism>
<dbReference type="PROSITE" id="PS51257">
    <property type="entry name" value="PROKAR_LIPOPROTEIN"/>
    <property type="match status" value="1"/>
</dbReference>
<reference evidence="6" key="1">
    <citation type="journal article" date="2023" name="ISME J.">
        <title>Emergence of putative energy parasites within Clostridia revealed by genome analysis of a novel endosymbiotic clade.</title>
        <authorList>
            <person name="Takahashi K."/>
            <person name="Kuwahara H."/>
            <person name="Horikawa Y."/>
            <person name="Izawa K."/>
            <person name="Kato D."/>
            <person name="Inagaki T."/>
            <person name="Yuki M."/>
            <person name="Ohkuma M."/>
            <person name="Hongoh Y."/>
        </authorList>
    </citation>
    <scope>NUCLEOTIDE SEQUENCE</scope>
    <source>
        <strain evidence="6">CfP3-15</strain>
    </source>
</reference>
<dbReference type="Pfam" id="PF03793">
    <property type="entry name" value="PASTA"/>
    <property type="match status" value="1"/>
</dbReference>